<keyword evidence="4" id="KW-1185">Reference proteome</keyword>
<dbReference type="InterPro" id="IPR011991">
    <property type="entry name" value="ArsR-like_HTH"/>
</dbReference>
<dbReference type="RefSeq" id="WP_131896699.1">
    <property type="nucleotide sequence ID" value="NZ_SMKZ01000024.1"/>
</dbReference>
<dbReference type="SMART" id="SM00418">
    <property type="entry name" value="HTH_ARSR"/>
    <property type="match status" value="1"/>
</dbReference>
<evidence type="ECO:0000256" key="1">
    <source>
        <dbReference type="SAM" id="MobiDB-lite"/>
    </source>
</evidence>
<evidence type="ECO:0000313" key="3">
    <source>
        <dbReference type="EMBL" id="TDE08440.1"/>
    </source>
</evidence>
<organism evidence="3 4">
    <name type="scientific">Jiangella asiatica</name>
    <dbReference type="NCBI Taxonomy" id="2530372"/>
    <lineage>
        <taxon>Bacteria</taxon>
        <taxon>Bacillati</taxon>
        <taxon>Actinomycetota</taxon>
        <taxon>Actinomycetes</taxon>
        <taxon>Jiangellales</taxon>
        <taxon>Jiangellaceae</taxon>
        <taxon>Jiangella</taxon>
    </lineage>
</organism>
<dbReference type="CDD" id="cd00090">
    <property type="entry name" value="HTH_ARSR"/>
    <property type="match status" value="1"/>
</dbReference>
<comment type="caution">
    <text evidence="3">The sequence shown here is derived from an EMBL/GenBank/DDBJ whole genome shotgun (WGS) entry which is preliminary data.</text>
</comment>
<dbReference type="SUPFAM" id="SSF46785">
    <property type="entry name" value="Winged helix' DNA-binding domain"/>
    <property type="match status" value="1"/>
</dbReference>
<dbReference type="EMBL" id="SMKZ01000024">
    <property type="protein sequence ID" value="TDE08440.1"/>
    <property type="molecule type" value="Genomic_DNA"/>
</dbReference>
<dbReference type="AlphaFoldDB" id="A0A4R5D970"/>
<dbReference type="Proteomes" id="UP000294739">
    <property type="component" value="Unassembled WGS sequence"/>
</dbReference>
<evidence type="ECO:0000313" key="4">
    <source>
        <dbReference type="Proteomes" id="UP000294739"/>
    </source>
</evidence>
<gene>
    <name evidence="3" type="ORF">E1269_17160</name>
</gene>
<dbReference type="PRINTS" id="PR00778">
    <property type="entry name" value="HTHARSR"/>
</dbReference>
<proteinExistence type="predicted"/>
<feature type="compositionally biased region" description="Basic and acidic residues" evidence="1">
    <location>
        <begin position="117"/>
        <end position="127"/>
    </location>
</feature>
<dbReference type="NCBIfam" id="NF033788">
    <property type="entry name" value="HTH_metalloreg"/>
    <property type="match status" value="1"/>
</dbReference>
<feature type="domain" description="HTH arsR-type" evidence="2">
    <location>
        <begin position="3"/>
        <end position="96"/>
    </location>
</feature>
<protein>
    <submittedName>
        <fullName evidence="3">ArsR family transcriptional regulator</fullName>
    </submittedName>
</protein>
<dbReference type="InterPro" id="IPR036388">
    <property type="entry name" value="WH-like_DNA-bd_sf"/>
</dbReference>
<sequence length="127" mass="14097">MVVNEVSDETVDQLFHALADATRRDILRRCVAAEASVSRLAEAYPMSFAAVQKHVAVLERAGLVTKQRRGRQQLVRTDVDALARARRALDQLELAWRGRVERMSGLLGEDTSADDDASPHIEGNDRS</sequence>
<dbReference type="InParanoid" id="A0A4R5D970"/>
<accession>A0A4R5D970</accession>
<dbReference type="InterPro" id="IPR001845">
    <property type="entry name" value="HTH_ArsR_DNA-bd_dom"/>
</dbReference>
<dbReference type="GO" id="GO:0003700">
    <property type="term" value="F:DNA-binding transcription factor activity"/>
    <property type="evidence" value="ECO:0007669"/>
    <property type="project" value="InterPro"/>
</dbReference>
<reference evidence="3 4" key="1">
    <citation type="submission" date="2019-03" db="EMBL/GenBank/DDBJ databases">
        <title>Draft genome sequences of novel Actinobacteria.</title>
        <authorList>
            <person name="Sahin N."/>
            <person name="Ay H."/>
            <person name="Saygin H."/>
        </authorList>
    </citation>
    <scope>NUCLEOTIDE SEQUENCE [LARGE SCALE GENOMIC DNA]</scope>
    <source>
        <strain evidence="3 4">5K138</strain>
    </source>
</reference>
<dbReference type="Gene3D" id="1.10.10.10">
    <property type="entry name" value="Winged helix-like DNA-binding domain superfamily/Winged helix DNA-binding domain"/>
    <property type="match status" value="1"/>
</dbReference>
<dbReference type="OrthoDB" id="9806976at2"/>
<feature type="region of interest" description="Disordered" evidence="1">
    <location>
        <begin position="107"/>
        <end position="127"/>
    </location>
</feature>
<name>A0A4R5D970_9ACTN</name>
<dbReference type="Pfam" id="PF12840">
    <property type="entry name" value="HTH_20"/>
    <property type="match status" value="1"/>
</dbReference>
<dbReference type="PANTHER" id="PTHR38600:SF2">
    <property type="entry name" value="SLL0088 PROTEIN"/>
    <property type="match status" value="1"/>
</dbReference>
<evidence type="ECO:0000259" key="2">
    <source>
        <dbReference type="PROSITE" id="PS50987"/>
    </source>
</evidence>
<dbReference type="PROSITE" id="PS50987">
    <property type="entry name" value="HTH_ARSR_2"/>
    <property type="match status" value="1"/>
</dbReference>
<dbReference type="InterPro" id="IPR036390">
    <property type="entry name" value="WH_DNA-bd_sf"/>
</dbReference>
<dbReference type="PANTHER" id="PTHR38600">
    <property type="entry name" value="TRANSCRIPTIONAL REGULATORY PROTEIN"/>
    <property type="match status" value="1"/>
</dbReference>